<dbReference type="CDD" id="cd17574">
    <property type="entry name" value="REC_OmpR"/>
    <property type="match status" value="1"/>
</dbReference>
<dbReference type="PROSITE" id="PS51755">
    <property type="entry name" value="OMPR_PHOB"/>
    <property type="match status" value="1"/>
</dbReference>
<evidence type="ECO:0000259" key="9">
    <source>
        <dbReference type="PROSITE" id="PS51755"/>
    </source>
</evidence>
<dbReference type="Pfam" id="PF00072">
    <property type="entry name" value="Response_reg"/>
    <property type="match status" value="1"/>
</dbReference>
<evidence type="ECO:0000256" key="2">
    <source>
        <dbReference type="ARBA" id="ARBA00023015"/>
    </source>
</evidence>
<accession>A0ABV1ARR9</accession>
<keyword evidence="6" id="KW-0597">Phosphoprotein</keyword>
<evidence type="ECO:0000256" key="3">
    <source>
        <dbReference type="ARBA" id="ARBA00023125"/>
    </source>
</evidence>
<proteinExistence type="predicted"/>
<dbReference type="CDD" id="cd00383">
    <property type="entry name" value="trans_reg_C"/>
    <property type="match status" value="1"/>
</dbReference>
<evidence type="ECO:0000256" key="1">
    <source>
        <dbReference type="ARBA" id="ARBA00018672"/>
    </source>
</evidence>
<dbReference type="Gene3D" id="6.10.250.690">
    <property type="match status" value="1"/>
</dbReference>
<dbReference type="RefSeq" id="WP_022213559.1">
    <property type="nucleotide sequence ID" value="NZ_JBBMEI010000061.1"/>
</dbReference>
<comment type="function">
    <text evidence="5">May play the central regulatory role in sporulation. It may be an element of the effector pathway responsible for the activation of sporulation genes in response to nutritional stress. Spo0A may act in concert with spo0H (a sigma factor) to control the expression of some genes that are critical to the sporulation process.</text>
</comment>
<keyword evidence="2" id="KW-0805">Transcription regulation</keyword>
<dbReference type="SUPFAM" id="SSF52172">
    <property type="entry name" value="CheY-like"/>
    <property type="match status" value="1"/>
</dbReference>
<evidence type="ECO:0000259" key="8">
    <source>
        <dbReference type="PROSITE" id="PS50110"/>
    </source>
</evidence>
<evidence type="ECO:0000313" key="11">
    <source>
        <dbReference type="Proteomes" id="UP001446032"/>
    </source>
</evidence>
<dbReference type="InterPro" id="IPR039420">
    <property type="entry name" value="WalR-like"/>
</dbReference>
<evidence type="ECO:0000256" key="6">
    <source>
        <dbReference type="PROSITE-ProRule" id="PRU00169"/>
    </source>
</evidence>
<dbReference type="InterPro" id="IPR036388">
    <property type="entry name" value="WH-like_DNA-bd_sf"/>
</dbReference>
<feature type="DNA-binding region" description="OmpR/PhoB-type" evidence="7">
    <location>
        <begin position="135"/>
        <end position="235"/>
    </location>
</feature>
<dbReference type="Pfam" id="PF00486">
    <property type="entry name" value="Trans_reg_C"/>
    <property type="match status" value="1"/>
</dbReference>
<dbReference type="Gene3D" id="3.40.50.2300">
    <property type="match status" value="1"/>
</dbReference>
<feature type="domain" description="Response regulatory" evidence="8">
    <location>
        <begin position="8"/>
        <end position="122"/>
    </location>
</feature>
<keyword evidence="3 7" id="KW-0238">DNA-binding</keyword>
<dbReference type="Gene3D" id="1.10.10.10">
    <property type="entry name" value="Winged helix-like DNA-binding domain superfamily/Winged helix DNA-binding domain"/>
    <property type="match status" value="1"/>
</dbReference>
<dbReference type="InterPro" id="IPR001789">
    <property type="entry name" value="Sig_transdc_resp-reg_receiver"/>
</dbReference>
<comment type="caution">
    <text evidence="10">The sequence shown here is derived from an EMBL/GenBank/DDBJ whole genome shotgun (WGS) entry which is preliminary data.</text>
</comment>
<gene>
    <name evidence="10" type="ORF">WMO75_15010</name>
</gene>
<feature type="domain" description="OmpR/PhoB-type" evidence="9">
    <location>
        <begin position="135"/>
        <end position="235"/>
    </location>
</feature>
<reference evidence="10 11" key="1">
    <citation type="submission" date="2024-03" db="EMBL/GenBank/DDBJ databases">
        <title>Human intestinal bacterial collection.</title>
        <authorList>
            <person name="Pauvert C."/>
            <person name="Hitch T.C.A."/>
            <person name="Clavel T."/>
        </authorList>
    </citation>
    <scope>NUCLEOTIDE SEQUENCE [LARGE SCALE GENOMIC DNA]</scope>
    <source>
        <strain evidence="10 11">CLA-AA-H95</strain>
    </source>
</reference>
<dbReference type="Proteomes" id="UP001446032">
    <property type="component" value="Unassembled WGS sequence"/>
</dbReference>
<dbReference type="EMBL" id="JBBMEI010000061">
    <property type="protein sequence ID" value="MEQ2359609.1"/>
    <property type="molecule type" value="Genomic_DNA"/>
</dbReference>
<feature type="modified residue" description="4-aspartylphosphate" evidence="6">
    <location>
        <position position="58"/>
    </location>
</feature>
<evidence type="ECO:0000256" key="7">
    <source>
        <dbReference type="PROSITE-ProRule" id="PRU01091"/>
    </source>
</evidence>
<name>A0ABV1ARR9_9FIRM</name>
<evidence type="ECO:0000313" key="10">
    <source>
        <dbReference type="EMBL" id="MEQ2359609.1"/>
    </source>
</evidence>
<dbReference type="PROSITE" id="PS50110">
    <property type="entry name" value="RESPONSE_REGULATORY"/>
    <property type="match status" value="1"/>
</dbReference>
<dbReference type="SUPFAM" id="SSF46894">
    <property type="entry name" value="C-terminal effector domain of the bipartite response regulators"/>
    <property type="match status" value="1"/>
</dbReference>
<protein>
    <recommendedName>
        <fullName evidence="1">Stage 0 sporulation protein A homolog</fullName>
    </recommendedName>
</protein>
<dbReference type="PANTHER" id="PTHR48111">
    <property type="entry name" value="REGULATOR OF RPOS"/>
    <property type="match status" value="1"/>
</dbReference>
<dbReference type="InterPro" id="IPR001867">
    <property type="entry name" value="OmpR/PhoB-type_DNA-bd"/>
</dbReference>
<dbReference type="SMART" id="SM00448">
    <property type="entry name" value="REC"/>
    <property type="match status" value="1"/>
</dbReference>
<dbReference type="PANTHER" id="PTHR48111:SF52">
    <property type="entry name" value="TRANSCRIPTIONAL REGULATORY PROTEIN YVRH"/>
    <property type="match status" value="1"/>
</dbReference>
<organism evidence="10 11">
    <name type="scientific">Blautia intestinihominis</name>
    <dbReference type="NCBI Taxonomy" id="3133152"/>
    <lineage>
        <taxon>Bacteria</taxon>
        <taxon>Bacillati</taxon>
        <taxon>Bacillota</taxon>
        <taxon>Clostridia</taxon>
        <taxon>Lachnospirales</taxon>
        <taxon>Lachnospiraceae</taxon>
        <taxon>Blautia</taxon>
    </lineage>
</organism>
<sequence length="239" mass="26676">MNSIYEVRILIVDDNKDLLRLLCEQLSGAGYRHIQTAANCAAAKKLFAAEIPELMILDINLPDGDGFSLFRALHAKADVPALFLSARDADADRLFGLGLGADDYLTKPFLMQELLLRVQHILLRTYRAELARTKSKDLKLADRSVDLNDALVTLSNGDTIPLTATELALLRKLADNRGHIVTYDSLCSAVWGADYYGYENSLGVHIRHLRQKLEQDPNQPRCLLTVRGIGYKLAKEELL</sequence>
<keyword evidence="4" id="KW-0804">Transcription</keyword>
<keyword evidence="11" id="KW-1185">Reference proteome</keyword>
<evidence type="ECO:0000256" key="4">
    <source>
        <dbReference type="ARBA" id="ARBA00023163"/>
    </source>
</evidence>
<dbReference type="SMART" id="SM00862">
    <property type="entry name" value="Trans_reg_C"/>
    <property type="match status" value="1"/>
</dbReference>
<dbReference type="InterPro" id="IPR011006">
    <property type="entry name" value="CheY-like_superfamily"/>
</dbReference>
<evidence type="ECO:0000256" key="5">
    <source>
        <dbReference type="ARBA" id="ARBA00024867"/>
    </source>
</evidence>
<dbReference type="InterPro" id="IPR016032">
    <property type="entry name" value="Sig_transdc_resp-reg_C-effctor"/>
</dbReference>